<keyword evidence="10" id="KW-1185">Reference proteome</keyword>
<evidence type="ECO:0000256" key="3">
    <source>
        <dbReference type="ARBA" id="ARBA00022741"/>
    </source>
</evidence>
<keyword evidence="3" id="KW-0547">Nucleotide-binding</keyword>
<keyword evidence="1" id="KW-0813">Transport</keyword>
<dbReference type="EMBL" id="OC885694">
    <property type="protein sequence ID" value="CAD7644310.1"/>
    <property type="molecule type" value="Genomic_DNA"/>
</dbReference>
<keyword evidence="2 7" id="KW-0812">Transmembrane</keyword>
<dbReference type="PANTHER" id="PTHR24223:SF330">
    <property type="entry name" value="ATP-BINDING CASSETTE SUB-FAMILY C MEMBER 10"/>
    <property type="match status" value="1"/>
</dbReference>
<dbReference type="OrthoDB" id="6500128at2759"/>
<dbReference type="GO" id="GO:0005524">
    <property type="term" value="F:ATP binding"/>
    <property type="evidence" value="ECO:0007669"/>
    <property type="project" value="UniProtKB-KW"/>
</dbReference>
<evidence type="ECO:0000256" key="5">
    <source>
        <dbReference type="ARBA" id="ARBA00022989"/>
    </source>
</evidence>
<reference evidence="9" key="1">
    <citation type="submission" date="2020-11" db="EMBL/GenBank/DDBJ databases">
        <authorList>
            <person name="Tran Van P."/>
        </authorList>
    </citation>
    <scope>NUCLEOTIDE SEQUENCE</scope>
</reference>
<sequence length="282" mass="31935">IYNKCICGLLLDKTKIVSTHHHNYLVKADLVLKLESGQIVTSGSPESVLKFKDKSKKEEKKCDEDLTTIEDNIENELKLKEEEREEGVVKLDVARVLFFDLTAFGRIINRFSSDVFNVDDGLPFTLNIFLSQMYSLLASLLITRYYRWTSRELKRLSAVSLSPIYTQLDETLQGLVTIRAFANTNRFMREMYRKLDVNNKIQYSSGAVGQWLNLRLQLLGNLISSGVALLAVGLHFWLHQTLDSGLVGLALVYSLSVTGLLNGAVQSFTQTEMDMIVKTDKL</sequence>
<dbReference type="GO" id="GO:0140359">
    <property type="term" value="F:ABC-type transporter activity"/>
    <property type="evidence" value="ECO:0007669"/>
    <property type="project" value="InterPro"/>
</dbReference>
<dbReference type="PROSITE" id="PS50929">
    <property type="entry name" value="ABC_TM1F"/>
    <property type="match status" value="1"/>
</dbReference>
<dbReference type="Pfam" id="PF00664">
    <property type="entry name" value="ABC_membrane"/>
    <property type="match status" value="1"/>
</dbReference>
<evidence type="ECO:0000256" key="6">
    <source>
        <dbReference type="ARBA" id="ARBA00023136"/>
    </source>
</evidence>
<evidence type="ECO:0000256" key="2">
    <source>
        <dbReference type="ARBA" id="ARBA00022692"/>
    </source>
</evidence>
<evidence type="ECO:0000313" key="9">
    <source>
        <dbReference type="EMBL" id="CAD7644310.1"/>
    </source>
</evidence>
<feature type="transmembrane region" description="Helical" evidence="7">
    <location>
        <begin position="218"/>
        <end position="238"/>
    </location>
</feature>
<proteinExistence type="predicted"/>
<dbReference type="InterPro" id="IPR036640">
    <property type="entry name" value="ABC1_TM_sf"/>
</dbReference>
<name>A0A7R9QG45_9ACAR</name>
<dbReference type="InterPro" id="IPR050173">
    <property type="entry name" value="ABC_transporter_C-like"/>
</dbReference>
<evidence type="ECO:0000259" key="8">
    <source>
        <dbReference type="PROSITE" id="PS50929"/>
    </source>
</evidence>
<dbReference type="InterPro" id="IPR011527">
    <property type="entry name" value="ABC1_TM_dom"/>
</dbReference>
<dbReference type="GO" id="GO:0016020">
    <property type="term" value="C:membrane"/>
    <property type="evidence" value="ECO:0007669"/>
    <property type="project" value="InterPro"/>
</dbReference>
<protein>
    <recommendedName>
        <fullName evidence="8">ABC transmembrane type-1 domain-containing protein</fullName>
    </recommendedName>
</protein>
<organism evidence="9">
    <name type="scientific">Medioppia subpectinata</name>
    <dbReference type="NCBI Taxonomy" id="1979941"/>
    <lineage>
        <taxon>Eukaryota</taxon>
        <taxon>Metazoa</taxon>
        <taxon>Ecdysozoa</taxon>
        <taxon>Arthropoda</taxon>
        <taxon>Chelicerata</taxon>
        <taxon>Arachnida</taxon>
        <taxon>Acari</taxon>
        <taxon>Acariformes</taxon>
        <taxon>Sarcoptiformes</taxon>
        <taxon>Oribatida</taxon>
        <taxon>Brachypylina</taxon>
        <taxon>Oppioidea</taxon>
        <taxon>Oppiidae</taxon>
        <taxon>Medioppia</taxon>
    </lineage>
</organism>
<dbReference type="SUPFAM" id="SSF90123">
    <property type="entry name" value="ABC transporter transmembrane region"/>
    <property type="match status" value="1"/>
</dbReference>
<dbReference type="EMBL" id="CAJPIZ010031119">
    <property type="protein sequence ID" value="CAG2120050.1"/>
    <property type="molecule type" value="Genomic_DNA"/>
</dbReference>
<evidence type="ECO:0000256" key="7">
    <source>
        <dbReference type="SAM" id="Phobius"/>
    </source>
</evidence>
<dbReference type="Gene3D" id="1.20.1560.10">
    <property type="entry name" value="ABC transporter type 1, transmembrane domain"/>
    <property type="match status" value="2"/>
</dbReference>
<keyword evidence="4" id="KW-0067">ATP-binding</keyword>
<dbReference type="Gene3D" id="3.40.50.300">
    <property type="entry name" value="P-loop containing nucleotide triphosphate hydrolases"/>
    <property type="match status" value="1"/>
</dbReference>
<dbReference type="Proteomes" id="UP000759131">
    <property type="component" value="Unassembled WGS sequence"/>
</dbReference>
<gene>
    <name evidence="9" type="ORF">OSB1V03_LOCUS19997</name>
</gene>
<evidence type="ECO:0000313" key="10">
    <source>
        <dbReference type="Proteomes" id="UP000759131"/>
    </source>
</evidence>
<keyword evidence="5 7" id="KW-1133">Transmembrane helix</keyword>
<evidence type="ECO:0000256" key="1">
    <source>
        <dbReference type="ARBA" id="ARBA00022448"/>
    </source>
</evidence>
<dbReference type="AlphaFoldDB" id="A0A7R9QG45"/>
<dbReference type="PANTHER" id="PTHR24223">
    <property type="entry name" value="ATP-BINDING CASSETTE SUB-FAMILY C"/>
    <property type="match status" value="1"/>
</dbReference>
<accession>A0A7R9QG45</accession>
<dbReference type="InterPro" id="IPR027417">
    <property type="entry name" value="P-loop_NTPase"/>
</dbReference>
<keyword evidence="6 7" id="KW-0472">Membrane</keyword>
<feature type="transmembrane region" description="Helical" evidence="7">
    <location>
        <begin position="244"/>
        <end position="265"/>
    </location>
</feature>
<feature type="domain" description="ABC transmembrane type-1" evidence="8">
    <location>
        <begin position="136"/>
        <end position="273"/>
    </location>
</feature>
<feature type="non-terminal residue" evidence="9">
    <location>
        <position position="1"/>
    </location>
</feature>
<evidence type="ECO:0000256" key="4">
    <source>
        <dbReference type="ARBA" id="ARBA00022840"/>
    </source>
</evidence>